<dbReference type="EMBL" id="KE504168">
    <property type="protein sequence ID" value="EPS98155.1"/>
    <property type="molecule type" value="Genomic_DNA"/>
</dbReference>
<proteinExistence type="predicted"/>
<dbReference type="InParanoid" id="S8F929"/>
<evidence type="ECO:0000313" key="3">
    <source>
        <dbReference type="Proteomes" id="UP000015241"/>
    </source>
</evidence>
<accession>S8F929</accession>
<dbReference type="Proteomes" id="UP000015241">
    <property type="component" value="Unassembled WGS sequence"/>
</dbReference>
<organism evidence="2 3">
    <name type="scientific">Fomitopsis schrenkii</name>
    <name type="common">Brown rot fungus</name>
    <dbReference type="NCBI Taxonomy" id="2126942"/>
    <lineage>
        <taxon>Eukaryota</taxon>
        <taxon>Fungi</taxon>
        <taxon>Dikarya</taxon>
        <taxon>Basidiomycota</taxon>
        <taxon>Agaricomycotina</taxon>
        <taxon>Agaricomycetes</taxon>
        <taxon>Polyporales</taxon>
        <taxon>Fomitopsis</taxon>
    </lineage>
</organism>
<reference evidence="2 3" key="1">
    <citation type="journal article" date="2012" name="Science">
        <title>The Paleozoic origin of enzymatic lignin decomposition reconstructed from 31 fungal genomes.</title>
        <authorList>
            <person name="Floudas D."/>
            <person name="Binder M."/>
            <person name="Riley R."/>
            <person name="Barry K."/>
            <person name="Blanchette R.A."/>
            <person name="Henrissat B."/>
            <person name="Martinez A.T."/>
            <person name="Otillar R."/>
            <person name="Spatafora J.W."/>
            <person name="Yadav J.S."/>
            <person name="Aerts A."/>
            <person name="Benoit I."/>
            <person name="Boyd A."/>
            <person name="Carlson A."/>
            <person name="Copeland A."/>
            <person name="Coutinho P.M."/>
            <person name="de Vries R.P."/>
            <person name="Ferreira P."/>
            <person name="Findley K."/>
            <person name="Foster B."/>
            <person name="Gaskell J."/>
            <person name="Glotzer D."/>
            <person name="Gorecki P."/>
            <person name="Heitman J."/>
            <person name="Hesse C."/>
            <person name="Hori C."/>
            <person name="Igarashi K."/>
            <person name="Jurgens J.A."/>
            <person name="Kallen N."/>
            <person name="Kersten P."/>
            <person name="Kohler A."/>
            <person name="Kuees U."/>
            <person name="Kumar T.K.A."/>
            <person name="Kuo A."/>
            <person name="LaButti K."/>
            <person name="Larrondo L.F."/>
            <person name="Lindquist E."/>
            <person name="Ling A."/>
            <person name="Lombard V."/>
            <person name="Lucas S."/>
            <person name="Lundell T."/>
            <person name="Martin R."/>
            <person name="McLaughlin D.J."/>
            <person name="Morgenstern I."/>
            <person name="Morin E."/>
            <person name="Murat C."/>
            <person name="Nagy L.G."/>
            <person name="Nolan M."/>
            <person name="Ohm R.A."/>
            <person name="Patyshakuliyeva A."/>
            <person name="Rokas A."/>
            <person name="Ruiz-Duenas F.J."/>
            <person name="Sabat G."/>
            <person name="Salamov A."/>
            <person name="Samejima M."/>
            <person name="Schmutz J."/>
            <person name="Slot J.C."/>
            <person name="St John F."/>
            <person name="Stenlid J."/>
            <person name="Sun H."/>
            <person name="Sun S."/>
            <person name="Syed K."/>
            <person name="Tsang A."/>
            <person name="Wiebenga A."/>
            <person name="Young D."/>
            <person name="Pisabarro A."/>
            <person name="Eastwood D.C."/>
            <person name="Martin F."/>
            <person name="Cullen D."/>
            <person name="Grigoriev I.V."/>
            <person name="Hibbett D.S."/>
        </authorList>
    </citation>
    <scope>NUCLEOTIDE SEQUENCE</scope>
    <source>
        <strain evidence="3">FP-58527</strain>
    </source>
</reference>
<gene>
    <name evidence="2" type="ORF">FOMPIDRAFT_110597</name>
</gene>
<dbReference type="AlphaFoldDB" id="S8F929"/>
<evidence type="ECO:0000256" key="1">
    <source>
        <dbReference type="SAM" id="MobiDB-lite"/>
    </source>
</evidence>
<protein>
    <submittedName>
        <fullName evidence="2">Uncharacterized protein</fullName>
    </submittedName>
</protein>
<name>S8F929_FOMSC</name>
<sequence length="161" mass="18664">MMHTTKSQQSGSAKILSGSVSHVASRQESQQGTTTSEVSVQGRHQEEKTMSPVAREWMEHNKEEYFLYCDTNKDDKYTVPDPDPQVVQQASLNCIGKRIADWFRTYMRAESKNRRAKDPCWKGIYFSEIHLASLYTNDKDGWDWHAEIYVARWQPSEEPEA</sequence>
<dbReference type="HOGENOM" id="CLU_1643731_0_0_1"/>
<feature type="region of interest" description="Disordered" evidence="1">
    <location>
        <begin position="1"/>
        <end position="54"/>
    </location>
</feature>
<evidence type="ECO:0000313" key="2">
    <source>
        <dbReference type="EMBL" id="EPS98155.1"/>
    </source>
</evidence>
<feature type="compositionally biased region" description="Polar residues" evidence="1">
    <location>
        <begin position="1"/>
        <end position="39"/>
    </location>
</feature>
<keyword evidence="3" id="KW-1185">Reference proteome</keyword>